<accession>A0A1Y1Y5L1</accession>
<evidence type="ECO:0000313" key="2">
    <source>
        <dbReference type="Proteomes" id="UP000193144"/>
    </source>
</evidence>
<dbReference type="AlphaFoldDB" id="A0A1Y1Y5L1"/>
<keyword evidence="2" id="KW-1185">Reference proteome</keyword>
<evidence type="ECO:0000313" key="1">
    <source>
        <dbReference type="EMBL" id="ORX93310.1"/>
    </source>
</evidence>
<protein>
    <submittedName>
        <fullName evidence="1">Uncharacterized protein</fullName>
    </submittedName>
</protein>
<name>A0A1Y1Y5L1_9PLEO</name>
<proteinExistence type="predicted"/>
<dbReference type="Proteomes" id="UP000193144">
    <property type="component" value="Unassembled WGS sequence"/>
</dbReference>
<reference evidence="1 2" key="1">
    <citation type="submission" date="2016-07" db="EMBL/GenBank/DDBJ databases">
        <title>Pervasive Adenine N6-methylation of Active Genes in Fungi.</title>
        <authorList>
            <consortium name="DOE Joint Genome Institute"/>
            <person name="Mondo S.J."/>
            <person name="Dannebaum R.O."/>
            <person name="Kuo R.C."/>
            <person name="Labutti K."/>
            <person name="Haridas S."/>
            <person name="Kuo A."/>
            <person name="Salamov A."/>
            <person name="Ahrendt S.R."/>
            <person name="Lipzen A."/>
            <person name="Sullivan W."/>
            <person name="Andreopoulos W.B."/>
            <person name="Clum A."/>
            <person name="Lindquist E."/>
            <person name="Daum C."/>
            <person name="Ramamoorthy G.K."/>
            <person name="Gryganskyi A."/>
            <person name="Culley D."/>
            <person name="Magnuson J.K."/>
            <person name="James T.Y."/>
            <person name="O'Malley M.A."/>
            <person name="Stajich J.E."/>
            <person name="Spatafora J.W."/>
            <person name="Visel A."/>
            <person name="Grigoriev I.V."/>
        </authorList>
    </citation>
    <scope>NUCLEOTIDE SEQUENCE [LARGE SCALE GENOMIC DNA]</scope>
    <source>
        <strain evidence="1 2">CBS 115471</strain>
    </source>
</reference>
<sequence length="142" mass="15870">MFVFGLVVAREPSRAWMYSSLLFRSCLFVDARASVWPWSADWGAGWRRGPTWSGSTSDVFLSTRNNSDFTQIPSAWIVEVDSRVHPRIINRTPSSLSAPASRASSPTRAVIEVVFIVDAKRLVLIAIDDLRNAVASREQQCL</sequence>
<comment type="caution">
    <text evidence="1">The sequence shown here is derived from an EMBL/GenBank/DDBJ whole genome shotgun (WGS) entry which is preliminary data.</text>
</comment>
<gene>
    <name evidence="1" type="ORF">BCR34DRAFT_240007</name>
</gene>
<dbReference type="EMBL" id="MCFA01000346">
    <property type="protein sequence ID" value="ORX93310.1"/>
    <property type="molecule type" value="Genomic_DNA"/>
</dbReference>
<organism evidence="1 2">
    <name type="scientific">Clohesyomyces aquaticus</name>
    <dbReference type="NCBI Taxonomy" id="1231657"/>
    <lineage>
        <taxon>Eukaryota</taxon>
        <taxon>Fungi</taxon>
        <taxon>Dikarya</taxon>
        <taxon>Ascomycota</taxon>
        <taxon>Pezizomycotina</taxon>
        <taxon>Dothideomycetes</taxon>
        <taxon>Pleosporomycetidae</taxon>
        <taxon>Pleosporales</taxon>
        <taxon>Lindgomycetaceae</taxon>
        <taxon>Clohesyomyces</taxon>
    </lineage>
</organism>